<reference evidence="2 3" key="1">
    <citation type="submission" date="2017-10" db="EMBL/GenBank/DDBJ databases">
        <title>Novel microbial diversity and functional potential in the marine mammal oral microbiome.</title>
        <authorList>
            <person name="Dudek N.K."/>
            <person name="Sun C.L."/>
            <person name="Burstein D."/>
            <person name="Kantor R.S."/>
            <person name="Aliaga Goltsman D.S."/>
            <person name="Bik E.M."/>
            <person name="Thomas B.C."/>
            <person name="Banfield J.F."/>
            <person name="Relman D.A."/>
        </authorList>
    </citation>
    <scope>NUCLEOTIDE SEQUENCE [LARGE SCALE GENOMIC DNA]</scope>
    <source>
        <strain evidence="2">DOLJORAL78_47_16</strain>
    </source>
</reference>
<evidence type="ECO:0000313" key="2">
    <source>
        <dbReference type="EMBL" id="PIE35716.1"/>
    </source>
</evidence>
<proteinExistence type="predicted"/>
<comment type="caution">
    <text evidence="2">The sequence shown here is derived from an EMBL/GenBank/DDBJ whole genome shotgun (WGS) entry which is preliminary data.</text>
</comment>
<evidence type="ECO:0000313" key="3">
    <source>
        <dbReference type="Proteomes" id="UP000230821"/>
    </source>
</evidence>
<organism evidence="2 3">
    <name type="scientific">candidate division KSB3 bacterium</name>
    <dbReference type="NCBI Taxonomy" id="2044937"/>
    <lineage>
        <taxon>Bacteria</taxon>
        <taxon>candidate division KSB3</taxon>
    </lineage>
</organism>
<evidence type="ECO:0000256" key="1">
    <source>
        <dbReference type="SAM" id="MobiDB-lite"/>
    </source>
</evidence>
<gene>
    <name evidence="2" type="ORF">CSA56_03105</name>
</gene>
<name>A0A2G6KJ65_9BACT</name>
<dbReference type="EMBL" id="PDSK01000035">
    <property type="protein sequence ID" value="PIE35716.1"/>
    <property type="molecule type" value="Genomic_DNA"/>
</dbReference>
<dbReference type="Proteomes" id="UP000230821">
    <property type="component" value="Unassembled WGS sequence"/>
</dbReference>
<sequence>MTKITHIHVWEKGTVVKNLVSEKSKQRLHHCIVKAALRINHSLTPRIFWFFSSTGIDFSHNNTIQRYRVVFQQRETTMRHLIPPIMQEQYPQQTYEGHFEALTMLVDVPDCTPMTPGRHRRKIVNPAGGKRTLAG</sequence>
<feature type="region of interest" description="Disordered" evidence="1">
    <location>
        <begin position="116"/>
        <end position="135"/>
    </location>
</feature>
<accession>A0A2G6KJ65</accession>
<protein>
    <submittedName>
        <fullName evidence="2">Uncharacterized protein</fullName>
    </submittedName>
</protein>
<dbReference type="AlphaFoldDB" id="A0A2G6KJ65"/>